<dbReference type="Pfam" id="PF01230">
    <property type="entry name" value="HIT"/>
    <property type="match status" value="1"/>
</dbReference>
<dbReference type="GO" id="GO:0003877">
    <property type="term" value="F:ATP:ADP adenylyltransferase activity"/>
    <property type="evidence" value="ECO:0007669"/>
    <property type="project" value="UniProtKB-EC"/>
</dbReference>
<evidence type="ECO:0000256" key="3">
    <source>
        <dbReference type="PIRSR" id="PIRSR639383-2"/>
    </source>
</evidence>
<feature type="region of interest" description="Disordered" evidence="5">
    <location>
        <begin position="1"/>
        <end position="22"/>
    </location>
</feature>
<evidence type="ECO:0000256" key="4">
    <source>
        <dbReference type="PROSITE-ProRule" id="PRU00464"/>
    </source>
</evidence>
<accession>A0A846RM92</accession>
<dbReference type="Proteomes" id="UP000547458">
    <property type="component" value="Unassembled WGS sequence"/>
</dbReference>
<keyword evidence="7" id="KW-0808">Transferase</keyword>
<feature type="binding site" evidence="3">
    <location>
        <position position="154"/>
    </location>
    <ligand>
        <name>substrate</name>
    </ligand>
</feature>
<evidence type="ECO:0000256" key="5">
    <source>
        <dbReference type="SAM" id="MobiDB-lite"/>
    </source>
</evidence>
<evidence type="ECO:0000256" key="2">
    <source>
        <dbReference type="PIRSR" id="PIRSR639383-1"/>
    </source>
</evidence>
<feature type="short sequence motif" description="Histidine triad motif" evidence="4">
    <location>
        <begin position="150"/>
        <end position="154"/>
    </location>
</feature>
<evidence type="ECO:0000313" key="7">
    <source>
        <dbReference type="EMBL" id="NJC22229.1"/>
    </source>
</evidence>
<protein>
    <submittedName>
        <fullName evidence="7">ATP adenylyltransferase</fullName>
        <ecNumber evidence="7">2.7.7.53</ecNumber>
    </submittedName>
</protein>
<dbReference type="SUPFAM" id="SSF54197">
    <property type="entry name" value="HIT-like"/>
    <property type="match status" value="1"/>
</dbReference>
<reference evidence="7 8" key="1">
    <citation type="submission" date="2020-03" db="EMBL/GenBank/DDBJ databases">
        <title>Sequencing the genomes of 1000 actinobacteria strains.</title>
        <authorList>
            <person name="Klenk H.-P."/>
        </authorList>
    </citation>
    <scope>NUCLEOTIDE SEQUENCE [LARGE SCALE GENOMIC DNA]</scope>
    <source>
        <strain evidence="7 8">DSM 16403</strain>
    </source>
</reference>
<dbReference type="AlphaFoldDB" id="A0A846RM92"/>
<dbReference type="PANTHER" id="PTHR42997:SF1">
    <property type="entry name" value="AP-4-A PHOSPHORYLASE"/>
    <property type="match status" value="1"/>
</dbReference>
<feature type="active site" description="Tele-AMP-histidine intermediate" evidence="2">
    <location>
        <position position="152"/>
    </location>
</feature>
<dbReference type="InterPro" id="IPR052908">
    <property type="entry name" value="AP-4-A_phosphorylase"/>
</dbReference>
<gene>
    <name evidence="7" type="ORF">BJ994_001305</name>
</gene>
<dbReference type="InterPro" id="IPR011146">
    <property type="entry name" value="HIT-like"/>
</dbReference>
<dbReference type="PANTHER" id="PTHR42997">
    <property type="entry name" value="HIT FAMILY HYDROLASE"/>
    <property type="match status" value="1"/>
</dbReference>
<comment type="caution">
    <text evidence="7">The sequence shown here is derived from an EMBL/GenBank/DDBJ whole genome shotgun (WGS) entry which is preliminary data.</text>
</comment>
<dbReference type="InterPro" id="IPR036265">
    <property type="entry name" value="HIT-like_sf"/>
</dbReference>
<dbReference type="PROSITE" id="PS51084">
    <property type="entry name" value="HIT_2"/>
    <property type="match status" value="1"/>
</dbReference>
<evidence type="ECO:0000313" key="8">
    <source>
        <dbReference type="Proteomes" id="UP000547458"/>
    </source>
</evidence>
<keyword evidence="7" id="KW-0548">Nucleotidyltransferase</keyword>
<feature type="binding site" evidence="3">
    <location>
        <position position="82"/>
    </location>
    <ligand>
        <name>substrate</name>
    </ligand>
</feature>
<dbReference type="CDD" id="cd01275">
    <property type="entry name" value="FHIT"/>
    <property type="match status" value="1"/>
</dbReference>
<keyword evidence="8" id="KW-1185">Reference proteome</keyword>
<keyword evidence="1" id="KW-0547">Nucleotide-binding</keyword>
<dbReference type="InterPro" id="IPR039383">
    <property type="entry name" value="FHIT"/>
</dbReference>
<dbReference type="GO" id="GO:0000166">
    <property type="term" value="F:nucleotide binding"/>
    <property type="evidence" value="ECO:0007669"/>
    <property type="project" value="UniProtKB-KW"/>
</dbReference>
<name>A0A846RM92_9MICC</name>
<proteinExistence type="predicted"/>
<dbReference type="RefSeq" id="WP_167992686.1">
    <property type="nucleotide sequence ID" value="NZ_JAATJL010000001.1"/>
</dbReference>
<sequence length="207" mass="22173">MHEDAGAGGQDADDGNLTDGFELPGVPDSFQRLWTPHRMAYIKGGQGQSSRQEDCPFCAAPERADVDSLIVHRGQTAYVVLNLFPYNPGHLLVCPYRHVPDYTDITSQETVEVAELTQTAMHALRSVARPTGFNLGMNQGVTGGAGIAAHLHQHVVPRWSGDGNFFPIIAQTKAITQTLDEVRGQLAAAWDEASAACSKAPGAAHAE</sequence>
<organism evidence="7 8">
    <name type="scientific">Arthrobacter pigmenti</name>
    <dbReference type="NCBI Taxonomy" id="271432"/>
    <lineage>
        <taxon>Bacteria</taxon>
        <taxon>Bacillati</taxon>
        <taxon>Actinomycetota</taxon>
        <taxon>Actinomycetes</taxon>
        <taxon>Micrococcales</taxon>
        <taxon>Micrococcaceae</taxon>
        <taxon>Arthrobacter</taxon>
    </lineage>
</organism>
<dbReference type="Gene3D" id="3.30.428.10">
    <property type="entry name" value="HIT-like"/>
    <property type="match status" value="1"/>
</dbReference>
<dbReference type="EC" id="2.7.7.53" evidence="7"/>
<evidence type="ECO:0000259" key="6">
    <source>
        <dbReference type="PROSITE" id="PS51084"/>
    </source>
</evidence>
<evidence type="ECO:0000256" key="1">
    <source>
        <dbReference type="ARBA" id="ARBA00022741"/>
    </source>
</evidence>
<dbReference type="EMBL" id="JAATJL010000001">
    <property type="protein sequence ID" value="NJC22229.1"/>
    <property type="molecule type" value="Genomic_DNA"/>
</dbReference>
<feature type="domain" description="HIT" evidence="6">
    <location>
        <begin position="57"/>
        <end position="165"/>
    </location>
</feature>